<proteinExistence type="predicted"/>
<protein>
    <submittedName>
        <fullName evidence="2">Uncharacterized protein</fullName>
    </submittedName>
</protein>
<evidence type="ECO:0000256" key="1">
    <source>
        <dbReference type="SAM" id="MobiDB-lite"/>
    </source>
</evidence>
<sequence length="185" mass="20502">MMNNYCTLFTVLNEVRDCSASDIEYGSVKSKYKQKVADRCSLFKNLDGHIVAACFCKIDNCNKPDNMMKFVEAANLTSYERINCDIGSWVKYAANVNEHHFDMISCLRRAKELPFLVKDVYSGTQQGNKQPMVAHGGQGTKITEDGAAAASRFLKKTPRLNWRLGGPAASPGTGDQRHDRLGGLS</sequence>
<evidence type="ECO:0000313" key="2">
    <source>
        <dbReference type="EMBL" id="KHJ85544.1"/>
    </source>
</evidence>
<name>A0A0B1SKU9_OESDE</name>
<dbReference type="AlphaFoldDB" id="A0A0B1SKU9"/>
<accession>A0A0B1SKU9</accession>
<gene>
    <name evidence="2" type="ORF">OESDEN_14727</name>
</gene>
<feature type="region of interest" description="Disordered" evidence="1">
    <location>
        <begin position="161"/>
        <end position="185"/>
    </location>
</feature>
<dbReference type="EMBL" id="KN563476">
    <property type="protein sequence ID" value="KHJ85544.1"/>
    <property type="molecule type" value="Genomic_DNA"/>
</dbReference>
<organism evidence="2 3">
    <name type="scientific">Oesophagostomum dentatum</name>
    <name type="common">Nodular worm</name>
    <dbReference type="NCBI Taxonomy" id="61180"/>
    <lineage>
        <taxon>Eukaryota</taxon>
        <taxon>Metazoa</taxon>
        <taxon>Ecdysozoa</taxon>
        <taxon>Nematoda</taxon>
        <taxon>Chromadorea</taxon>
        <taxon>Rhabditida</taxon>
        <taxon>Rhabditina</taxon>
        <taxon>Rhabditomorpha</taxon>
        <taxon>Strongyloidea</taxon>
        <taxon>Strongylidae</taxon>
        <taxon>Oesophagostomum</taxon>
    </lineage>
</organism>
<evidence type="ECO:0000313" key="3">
    <source>
        <dbReference type="Proteomes" id="UP000053660"/>
    </source>
</evidence>
<dbReference type="Proteomes" id="UP000053660">
    <property type="component" value="Unassembled WGS sequence"/>
</dbReference>
<feature type="compositionally biased region" description="Basic and acidic residues" evidence="1">
    <location>
        <begin position="175"/>
        <end position="185"/>
    </location>
</feature>
<keyword evidence="3" id="KW-1185">Reference proteome</keyword>
<reference evidence="2 3" key="1">
    <citation type="submission" date="2014-03" db="EMBL/GenBank/DDBJ databases">
        <title>Draft genome of the hookworm Oesophagostomum dentatum.</title>
        <authorList>
            <person name="Mitreva M."/>
        </authorList>
    </citation>
    <scope>NUCLEOTIDE SEQUENCE [LARGE SCALE GENOMIC DNA]</scope>
    <source>
        <strain evidence="2 3">OD-Hann</strain>
    </source>
</reference>